<evidence type="ECO:0000259" key="3">
    <source>
        <dbReference type="Pfam" id="PF22863"/>
    </source>
</evidence>
<dbReference type="NCBIfam" id="NF041893">
    <property type="entry name" value="TraI_MobP_relax"/>
    <property type="match status" value="1"/>
</dbReference>
<dbReference type="InterPro" id="IPR054462">
    <property type="entry name" value="TraI_M"/>
</dbReference>
<feature type="domain" description="TraI-like middle" evidence="3">
    <location>
        <begin position="232"/>
        <end position="336"/>
    </location>
</feature>
<dbReference type="InterPro" id="IPR049751">
    <property type="entry name" value="TraI/MobA_relaxases"/>
</dbReference>
<dbReference type="EMBL" id="AB715422">
    <property type="protein sequence ID" value="BAP75885.1"/>
    <property type="molecule type" value="Genomic_DNA"/>
</dbReference>
<dbReference type="Pfam" id="PF03432">
    <property type="entry name" value="Relaxase"/>
    <property type="match status" value="1"/>
</dbReference>
<geneLocation type="plasmid" evidence="4">
    <name>pKOI-34</name>
</geneLocation>
<evidence type="ECO:0000256" key="1">
    <source>
        <dbReference type="SAM" id="MobiDB-lite"/>
    </source>
</evidence>
<feature type="domain" description="MobA/VirD2-like nuclease" evidence="2">
    <location>
        <begin position="87"/>
        <end position="199"/>
    </location>
</feature>
<organism evidence="4">
    <name type="scientific">Klebsiella oxytoca</name>
    <dbReference type="NCBI Taxonomy" id="571"/>
    <lineage>
        <taxon>Bacteria</taxon>
        <taxon>Pseudomonadati</taxon>
        <taxon>Pseudomonadota</taxon>
        <taxon>Gammaproteobacteria</taxon>
        <taxon>Enterobacterales</taxon>
        <taxon>Enterobacteriaceae</taxon>
        <taxon>Klebsiella/Raoultella group</taxon>
        <taxon>Klebsiella</taxon>
    </lineage>
</organism>
<evidence type="ECO:0000259" key="2">
    <source>
        <dbReference type="Pfam" id="PF03432"/>
    </source>
</evidence>
<reference evidence="4" key="1">
    <citation type="journal article" date="2013" name="Diagn. Microbiol. Infect. Dis.">
        <title>A novel metallo-beta-lactamase, IMP-34, in Klebsiella isolates with decreased resistance to imipenem.</title>
        <authorList>
            <person name="Shigemoto N."/>
            <person name="Kayama S."/>
            <person name="Kuwahara R."/>
            <person name="Hisatsune J."/>
            <person name="Kato F."/>
            <person name="Nishio H."/>
            <person name="Yamasaki K."/>
            <person name="Wada Y."/>
            <person name="Sueda T."/>
            <person name="Ohge H."/>
            <person name="Sugai M."/>
        </authorList>
    </citation>
    <scope>NUCLEOTIDE SEQUENCE</scope>
    <source>
        <strain evidence="4">MS5279</strain>
        <plasmid evidence="4">pKOI-34</plasmid>
    </source>
</reference>
<protein>
    <submittedName>
        <fullName evidence="4">MobA</fullName>
    </submittedName>
</protein>
<dbReference type="InterPro" id="IPR005094">
    <property type="entry name" value="Endonuclease_MobA/VirD2"/>
</dbReference>
<gene>
    <name evidence="4" type="primary">mobA</name>
</gene>
<sequence>MVIPKIIEGRRDKKSSFGQLIKYMADKPSQELTDTVQPTPETALAVKSDMFDGLNNYLTRKQKVISTPVDVEPGVQRVVVGDVTCQYNTFSLDGAAQEMNSVSQQSTRCKDPVMHYVLSWPDYEKPNDDQVFDSVKFTLASMGMSDHQYVAAIHRDTDNLHVHVAVNRINPQTYKAASSSFTKDTLHQACRLLELKNGWSHSNGAYVVNDRQQIVRNPHSKKERGNWRSLDRINKMENKEGVETLYRYIVGDEQVGGSRQNLIHVSAGLREAKSWDDVHKTFADIGLRVEKAQGKKGYVITHEHQNQKTAVKASLVFNKAQYTLKSMEERFGEYQPSHIEPAKVSVFKTAYTPGAYRRDANKRLQRKIERAEERMLLKGRYRAYRNNLPIYSPDKDRIADEYRKIAQHTRLVKNNVRHSVSDPHTRKLMYNLAEFKRLQAVANLRLSLREERNGFRAANPRLSYREWVEQEALKGDKAALSQMRGFAYSSRKKEKYKQQLVEQIGFNRTFNAITTHDRDDVAVMASARHGVKPRLLKDGTVIFERDGKPVAADRGHIVLTESNGIDKEKTADLAIALTIAGKAKSVRVDGDGEFKELCCNRIVDAAVNHNHPVAQGITFTDAAQQAYAQNEKHRLIREQNNSKNEMQFRSESDDKFNPK</sequence>
<feature type="region of interest" description="Disordered" evidence="1">
    <location>
        <begin position="639"/>
        <end position="659"/>
    </location>
</feature>
<proteinExistence type="predicted"/>
<accession>A0A097ZMN7</accession>
<dbReference type="Pfam" id="PF22863">
    <property type="entry name" value="TraI_middle"/>
    <property type="match status" value="1"/>
</dbReference>
<feature type="compositionally biased region" description="Basic and acidic residues" evidence="1">
    <location>
        <begin position="646"/>
        <end position="659"/>
    </location>
</feature>
<dbReference type="AlphaFoldDB" id="A0A097ZMN7"/>
<name>A0A097ZMN7_KLEOX</name>
<evidence type="ECO:0000313" key="4">
    <source>
        <dbReference type="EMBL" id="BAP75885.1"/>
    </source>
</evidence>
<keyword evidence="4" id="KW-0614">Plasmid</keyword>